<name>A0AB39QNQ6_9ACTN</name>
<proteinExistence type="predicted"/>
<dbReference type="EMBL" id="CP163441">
    <property type="protein sequence ID" value="XDQ44084.1"/>
    <property type="molecule type" value="Genomic_DNA"/>
</dbReference>
<sequence>MDLTGYSTDFTVHASFPDAMRRFVARARRRWPQLLLSGEPVAQEADWRLPEPDDDYSGIVTFSAGQEMEDSWEENGYALDDSGQGPYAVFYRRRTGPLHATTISGIRTDDSVTVQAVEGTSLLIAEYYTISLLTPEDPTADPFSAAVVNDFVGSFDATVQVVKAV</sequence>
<evidence type="ECO:0000313" key="1">
    <source>
        <dbReference type="EMBL" id="XDQ44084.1"/>
    </source>
</evidence>
<dbReference type="AlphaFoldDB" id="A0AB39QNQ6"/>
<protein>
    <submittedName>
        <fullName evidence="1">Uncharacterized protein</fullName>
    </submittedName>
</protein>
<dbReference type="RefSeq" id="WP_369223074.1">
    <property type="nucleotide sequence ID" value="NZ_CP163441.1"/>
</dbReference>
<organism evidence="1">
    <name type="scientific">Streptomyces sp. R39</name>
    <dbReference type="NCBI Taxonomy" id="3238631"/>
    <lineage>
        <taxon>Bacteria</taxon>
        <taxon>Bacillati</taxon>
        <taxon>Actinomycetota</taxon>
        <taxon>Actinomycetes</taxon>
        <taxon>Kitasatosporales</taxon>
        <taxon>Streptomycetaceae</taxon>
        <taxon>Streptomyces</taxon>
    </lineage>
</organism>
<reference evidence="1" key="1">
    <citation type="submission" date="2024-07" db="EMBL/GenBank/DDBJ databases">
        <authorList>
            <person name="Yu S.T."/>
        </authorList>
    </citation>
    <scope>NUCLEOTIDE SEQUENCE</scope>
    <source>
        <strain evidence="1">R39</strain>
    </source>
</reference>
<accession>A0AB39QNQ6</accession>
<gene>
    <name evidence="1" type="ORF">AB5J52_18440</name>
</gene>